<reference evidence="1" key="1">
    <citation type="submission" date="2020-04" db="EMBL/GenBank/DDBJ databases">
        <title>A chromosome-scale assembly and high-density genetic map of the yellow drum (Nibea albiflora) genome.</title>
        <authorList>
            <person name="Xu D."/>
            <person name="Zhang W."/>
            <person name="Chen R."/>
            <person name="Tan P."/>
            <person name="Wang L."/>
            <person name="Song H."/>
            <person name="Tian L."/>
            <person name="Zhu Q."/>
            <person name="Wang B."/>
        </authorList>
    </citation>
    <scope>NUCLEOTIDE SEQUENCE</scope>
    <source>
        <strain evidence="1">ZJHYS-2018</strain>
    </source>
</reference>
<proteinExistence type="predicted"/>
<evidence type="ECO:0000313" key="1">
    <source>
        <dbReference type="EMBL" id="KAG8008652.1"/>
    </source>
</evidence>
<feature type="non-terminal residue" evidence="1">
    <location>
        <position position="1"/>
    </location>
</feature>
<name>A0ACB7F3B7_NIBAL</name>
<keyword evidence="2" id="KW-1185">Reference proteome</keyword>
<gene>
    <name evidence="1" type="ORF">GBF38_010226</name>
</gene>
<dbReference type="Proteomes" id="UP000805704">
    <property type="component" value="Chromosome 18"/>
</dbReference>
<comment type="caution">
    <text evidence="1">The sequence shown here is derived from an EMBL/GenBank/DDBJ whole genome shotgun (WGS) entry which is preliminary data.</text>
</comment>
<protein>
    <submittedName>
        <fullName evidence="1">Uncharacterized protein</fullName>
    </submittedName>
</protein>
<evidence type="ECO:0000313" key="2">
    <source>
        <dbReference type="Proteomes" id="UP000805704"/>
    </source>
</evidence>
<organism evidence="1 2">
    <name type="scientific">Nibea albiflora</name>
    <name type="common">Yellow drum</name>
    <name type="synonym">Corvina albiflora</name>
    <dbReference type="NCBI Taxonomy" id="240163"/>
    <lineage>
        <taxon>Eukaryota</taxon>
        <taxon>Metazoa</taxon>
        <taxon>Chordata</taxon>
        <taxon>Craniata</taxon>
        <taxon>Vertebrata</taxon>
        <taxon>Euteleostomi</taxon>
        <taxon>Actinopterygii</taxon>
        <taxon>Neopterygii</taxon>
        <taxon>Teleostei</taxon>
        <taxon>Neoteleostei</taxon>
        <taxon>Acanthomorphata</taxon>
        <taxon>Eupercaria</taxon>
        <taxon>Sciaenidae</taxon>
        <taxon>Nibea</taxon>
    </lineage>
</organism>
<dbReference type="EMBL" id="CM024806">
    <property type="protein sequence ID" value="KAG8008652.1"/>
    <property type="molecule type" value="Genomic_DNA"/>
</dbReference>
<accession>A0ACB7F3B7</accession>
<sequence>DRRPGHQQQQQQQQNTGIAPALLPDPGPSAPTSVGETYKNPQRYLGEAICKKEALS</sequence>